<dbReference type="Gene3D" id="3.80.10.10">
    <property type="entry name" value="Ribonuclease Inhibitor"/>
    <property type="match status" value="2"/>
</dbReference>
<dbReference type="InterPro" id="IPR036388">
    <property type="entry name" value="WH-like_DNA-bd_sf"/>
</dbReference>
<dbReference type="FunFam" id="1.10.8.430:FF:000003">
    <property type="entry name" value="Probable disease resistance protein At5g66910"/>
    <property type="match status" value="1"/>
</dbReference>
<dbReference type="PANTHER" id="PTHR23155">
    <property type="entry name" value="DISEASE RESISTANCE PROTEIN RP"/>
    <property type="match status" value="1"/>
</dbReference>
<sequence length="922" mass="107001">MEQAIVSLAIERISDLLIHEAVFLLGVREEVEDLKAELERMKSSLKDADNKKQDQNELTRTLVRQIRDLAYEAEDVIDNFILRFAHQGGFHGIIKRFTKPFHLYKIGVKVKAIQTKLDGLSKGLPTYNQISSGEGSSSVAKMQQQLRRTYIHVEEEDLVSLERITNEVLAQLMTEEDRLHVVVSIVGMGGIGKTTLAKIVYKHIDVKRRFDCCAWAFISQQCMLRQVLQGLLIKLLSPSKEERELIDKLEENELMEKVYDFLKEKRYLVVFDDIWRKEHWNSLKHAFPRGKEGSKILFTTRNKEVALHADPCNSPIELQCLTDDESWKLFRMKAFPGKKTELHACAKELEMLGREMVEKCGGLPLAIATLGGLLATKRSRAQWETVHQNINAHLNEFQQQDHHYGGVNWILVLSYNELPFHLKPCFLYLSNYPEDWEISKKELIRLWIAEGFISPSWESGGMLMEDVAEQFLEELINRCLVQVGKRDHTGIGVKTCHVHDLLRDLCVLKAREENFLEIIRPSLIENDGNTLHVTLTPSMARRIAIHPSKRYVSLKGKHPNLRSLLLFQNEKLIELHISKCNDFKFLRVLNLARNDMPSKWHLSSEIGNLHHLRYLRLRSTGTIILPRSINKLKNLHTLYLLNEVPRIPDVLFKLRRLRHIVVGDIYDYVPLLLRDTLKNIETLKYIKGKSLIEKNAVLDLSNIRSLGISFERSKDVEPIIKALIESQRLRSLYMWLEDSIPYPDMEPLSHCHHLSKLFLRGKLQEDPHSSHHLLKFLPANIIKLSLIGCKIKQDPMAVLGKLPHLRTLRLFAYSYSGIKMVCSANDFLQLDFLRIWNLPELEEWQIEDGAMRHLRILILGWVSNLKIFPEGLRYITALQEMKLERMKRSLVERIQVIEGREGEDFFKVCHIPSIRIMHTEKD</sequence>
<dbReference type="EMBL" id="CM001888">
    <property type="protein sequence ID" value="EOY18001.1"/>
    <property type="molecule type" value="Genomic_DNA"/>
</dbReference>
<evidence type="ECO:0000256" key="3">
    <source>
        <dbReference type="ARBA" id="ARBA00022821"/>
    </source>
</evidence>
<evidence type="ECO:0000313" key="9">
    <source>
        <dbReference type="EMBL" id="EOY18001.1"/>
    </source>
</evidence>
<evidence type="ECO:0000256" key="1">
    <source>
        <dbReference type="ARBA" id="ARBA00022737"/>
    </source>
</evidence>
<dbReference type="InParanoid" id="A0A061FLM4"/>
<evidence type="ECO:0000259" key="8">
    <source>
        <dbReference type="Pfam" id="PF23598"/>
    </source>
</evidence>
<feature type="domain" description="Disease resistance protein winged helix" evidence="7">
    <location>
        <begin position="432"/>
        <end position="506"/>
    </location>
</feature>
<dbReference type="Gene3D" id="1.20.5.4130">
    <property type="match status" value="1"/>
</dbReference>
<dbReference type="Gene3D" id="3.40.50.300">
    <property type="entry name" value="P-loop containing nucleotide triphosphate hydrolases"/>
    <property type="match status" value="1"/>
</dbReference>
<dbReference type="InterPro" id="IPR027417">
    <property type="entry name" value="P-loop_NTPase"/>
</dbReference>
<dbReference type="Pfam" id="PF00931">
    <property type="entry name" value="NB-ARC"/>
    <property type="match status" value="1"/>
</dbReference>
<accession>A0A061FLM4</accession>
<evidence type="ECO:0000256" key="4">
    <source>
        <dbReference type="SAM" id="Coils"/>
    </source>
</evidence>
<dbReference type="GO" id="GO:0051707">
    <property type="term" value="P:response to other organism"/>
    <property type="evidence" value="ECO:0007669"/>
    <property type="project" value="UniProtKB-ARBA"/>
</dbReference>
<dbReference type="OMA" id="HACAKEL"/>
<dbReference type="InterPro" id="IPR002182">
    <property type="entry name" value="NB-ARC"/>
</dbReference>
<dbReference type="InterPro" id="IPR055414">
    <property type="entry name" value="LRR_R13L4/SHOC2-like"/>
</dbReference>
<protein>
    <submittedName>
        <fullName evidence="9">Disease resistance protein RPP8</fullName>
    </submittedName>
</protein>
<evidence type="ECO:0000259" key="5">
    <source>
        <dbReference type="Pfam" id="PF00931"/>
    </source>
</evidence>
<dbReference type="AlphaFoldDB" id="A0A061FLM4"/>
<dbReference type="PRINTS" id="PR00364">
    <property type="entry name" value="DISEASERSIST"/>
</dbReference>
<evidence type="ECO:0000256" key="2">
    <source>
        <dbReference type="ARBA" id="ARBA00022741"/>
    </source>
</evidence>
<keyword evidence="1" id="KW-0677">Repeat</keyword>
<dbReference type="InterPro" id="IPR044974">
    <property type="entry name" value="Disease_R_plants"/>
</dbReference>
<dbReference type="Pfam" id="PF18052">
    <property type="entry name" value="Rx_N"/>
    <property type="match status" value="1"/>
</dbReference>
<dbReference type="eggNOG" id="KOG4658">
    <property type="taxonomic scope" value="Eukaryota"/>
</dbReference>
<dbReference type="InterPro" id="IPR032675">
    <property type="entry name" value="LRR_dom_sf"/>
</dbReference>
<dbReference type="Gramene" id="EOY18001">
    <property type="protein sequence ID" value="EOY18001"/>
    <property type="gene ID" value="TCM_042679"/>
</dbReference>
<dbReference type="InterPro" id="IPR038005">
    <property type="entry name" value="RX-like_CC"/>
</dbReference>
<dbReference type="CDD" id="cd14798">
    <property type="entry name" value="RX-CC_like"/>
    <property type="match status" value="1"/>
</dbReference>
<dbReference type="InterPro" id="IPR058922">
    <property type="entry name" value="WHD_DRP"/>
</dbReference>
<dbReference type="GO" id="GO:0043531">
    <property type="term" value="F:ADP binding"/>
    <property type="evidence" value="ECO:0007669"/>
    <property type="project" value="InterPro"/>
</dbReference>
<name>A0A061FLM4_THECC</name>
<feature type="domain" description="Disease resistance N-terminal" evidence="6">
    <location>
        <begin position="5"/>
        <end position="88"/>
    </location>
</feature>
<dbReference type="FunCoup" id="A0A061FLM4">
    <property type="interactions" value="21"/>
</dbReference>
<keyword evidence="10" id="KW-1185">Reference proteome</keyword>
<proteinExistence type="predicted"/>
<dbReference type="Pfam" id="PF23598">
    <property type="entry name" value="LRR_14"/>
    <property type="match status" value="1"/>
</dbReference>
<dbReference type="GO" id="GO:0006952">
    <property type="term" value="P:defense response"/>
    <property type="evidence" value="ECO:0007669"/>
    <property type="project" value="UniProtKB-KW"/>
</dbReference>
<feature type="domain" description="Disease resistance R13L4/SHOC-2-like LRR" evidence="8">
    <location>
        <begin position="561"/>
        <end position="883"/>
    </location>
</feature>
<dbReference type="SUPFAM" id="SSF52058">
    <property type="entry name" value="L domain-like"/>
    <property type="match status" value="1"/>
</dbReference>
<evidence type="ECO:0000259" key="6">
    <source>
        <dbReference type="Pfam" id="PF18052"/>
    </source>
</evidence>
<evidence type="ECO:0000259" key="7">
    <source>
        <dbReference type="Pfam" id="PF23559"/>
    </source>
</evidence>
<feature type="domain" description="NB-ARC" evidence="5">
    <location>
        <begin position="164"/>
        <end position="338"/>
    </location>
</feature>
<evidence type="ECO:0000313" key="10">
    <source>
        <dbReference type="Proteomes" id="UP000026915"/>
    </source>
</evidence>
<organism evidence="9 10">
    <name type="scientific">Theobroma cacao</name>
    <name type="common">Cacao</name>
    <name type="synonym">Cocoa</name>
    <dbReference type="NCBI Taxonomy" id="3641"/>
    <lineage>
        <taxon>Eukaryota</taxon>
        <taxon>Viridiplantae</taxon>
        <taxon>Streptophyta</taxon>
        <taxon>Embryophyta</taxon>
        <taxon>Tracheophyta</taxon>
        <taxon>Spermatophyta</taxon>
        <taxon>Magnoliopsida</taxon>
        <taxon>eudicotyledons</taxon>
        <taxon>Gunneridae</taxon>
        <taxon>Pentapetalae</taxon>
        <taxon>rosids</taxon>
        <taxon>malvids</taxon>
        <taxon>Malvales</taxon>
        <taxon>Malvaceae</taxon>
        <taxon>Byttnerioideae</taxon>
        <taxon>Theobroma</taxon>
    </lineage>
</organism>
<dbReference type="InterPro" id="IPR042197">
    <property type="entry name" value="Apaf_helical"/>
</dbReference>
<keyword evidence="2" id="KW-0547">Nucleotide-binding</keyword>
<dbReference type="FunFam" id="3.40.50.300:FF:001091">
    <property type="entry name" value="Probable disease resistance protein At1g61300"/>
    <property type="match status" value="1"/>
</dbReference>
<feature type="coiled-coil region" evidence="4">
    <location>
        <begin position="24"/>
        <end position="58"/>
    </location>
</feature>
<dbReference type="SUPFAM" id="SSF52540">
    <property type="entry name" value="P-loop containing nucleoside triphosphate hydrolases"/>
    <property type="match status" value="1"/>
</dbReference>
<gene>
    <name evidence="9" type="ORF">TCM_042679</name>
</gene>
<dbReference type="InterPro" id="IPR041118">
    <property type="entry name" value="Rx_N"/>
</dbReference>
<dbReference type="FunFam" id="1.10.10.10:FF:000322">
    <property type="entry name" value="Probable disease resistance protein At1g63360"/>
    <property type="match status" value="1"/>
</dbReference>
<dbReference type="Proteomes" id="UP000026915">
    <property type="component" value="Chromosome 10"/>
</dbReference>
<dbReference type="HOGENOM" id="CLU_000837_25_4_1"/>
<dbReference type="Gene3D" id="1.10.10.10">
    <property type="entry name" value="Winged helix-like DNA-binding domain superfamily/Winged helix DNA-binding domain"/>
    <property type="match status" value="1"/>
</dbReference>
<dbReference type="PANTHER" id="PTHR23155:SF1185">
    <property type="entry name" value="DISEASE RESISTANCE RPP8-LIKE PROTEIN 3-RELATED"/>
    <property type="match status" value="1"/>
</dbReference>
<reference evidence="9 10" key="1">
    <citation type="journal article" date="2013" name="Genome Biol.">
        <title>The genome sequence of the most widely cultivated cacao type and its use to identify candidate genes regulating pod color.</title>
        <authorList>
            <person name="Motamayor J.C."/>
            <person name="Mockaitis K."/>
            <person name="Schmutz J."/>
            <person name="Haiminen N."/>
            <person name="Iii D.L."/>
            <person name="Cornejo O."/>
            <person name="Findley S.D."/>
            <person name="Zheng P."/>
            <person name="Utro F."/>
            <person name="Royaert S."/>
            <person name="Saski C."/>
            <person name="Jenkins J."/>
            <person name="Podicheti R."/>
            <person name="Zhao M."/>
            <person name="Scheffler B.E."/>
            <person name="Stack J.C."/>
            <person name="Feltus F.A."/>
            <person name="Mustiga G.M."/>
            <person name="Amores F."/>
            <person name="Phillips W."/>
            <person name="Marelli J.P."/>
            <person name="May G.D."/>
            <person name="Shapiro H."/>
            <person name="Ma J."/>
            <person name="Bustamante C.D."/>
            <person name="Schnell R.J."/>
            <person name="Main D."/>
            <person name="Gilbert D."/>
            <person name="Parida L."/>
            <person name="Kuhn D.N."/>
        </authorList>
    </citation>
    <scope>NUCLEOTIDE SEQUENCE [LARGE SCALE GENOMIC DNA]</scope>
    <source>
        <strain evidence="10">cv. Matina 1-6</strain>
    </source>
</reference>
<keyword evidence="4" id="KW-0175">Coiled coil</keyword>
<dbReference type="Pfam" id="PF23559">
    <property type="entry name" value="WHD_DRP"/>
    <property type="match status" value="1"/>
</dbReference>
<keyword evidence="3" id="KW-0611">Plant defense</keyword>
<dbReference type="Gene3D" id="1.10.8.430">
    <property type="entry name" value="Helical domain of apoptotic protease-activating factors"/>
    <property type="match status" value="1"/>
</dbReference>